<dbReference type="EMBL" id="OX395126">
    <property type="protein sequence ID" value="CAI5764085.1"/>
    <property type="molecule type" value="Genomic_DNA"/>
</dbReference>
<protein>
    <submittedName>
        <fullName evidence="2">Uncharacterized protein</fullName>
    </submittedName>
</protein>
<accession>A0AA35JQX6</accession>
<organism evidence="2 3">
    <name type="scientific">Podarcis lilfordi</name>
    <name type="common">Lilford's wall lizard</name>
    <dbReference type="NCBI Taxonomy" id="74358"/>
    <lineage>
        <taxon>Eukaryota</taxon>
        <taxon>Metazoa</taxon>
        <taxon>Chordata</taxon>
        <taxon>Craniata</taxon>
        <taxon>Vertebrata</taxon>
        <taxon>Euteleostomi</taxon>
        <taxon>Lepidosauria</taxon>
        <taxon>Squamata</taxon>
        <taxon>Bifurcata</taxon>
        <taxon>Unidentata</taxon>
        <taxon>Episquamata</taxon>
        <taxon>Laterata</taxon>
        <taxon>Lacertibaenia</taxon>
        <taxon>Lacertidae</taxon>
        <taxon>Podarcis</taxon>
    </lineage>
</organism>
<feature type="compositionally biased region" description="Basic residues" evidence="1">
    <location>
        <begin position="21"/>
        <end position="35"/>
    </location>
</feature>
<proteinExistence type="predicted"/>
<feature type="region of interest" description="Disordered" evidence="1">
    <location>
        <begin position="18"/>
        <end position="52"/>
    </location>
</feature>
<keyword evidence="3" id="KW-1185">Reference proteome</keyword>
<feature type="region of interest" description="Disordered" evidence="1">
    <location>
        <begin position="83"/>
        <end position="109"/>
    </location>
</feature>
<feature type="compositionally biased region" description="Polar residues" evidence="1">
    <location>
        <begin position="36"/>
        <end position="45"/>
    </location>
</feature>
<dbReference type="Proteomes" id="UP001178461">
    <property type="component" value="Chromosome 1"/>
</dbReference>
<name>A0AA35JQX6_9SAUR</name>
<evidence type="ECO:0000313" key="3">
    <source>
        <dbReference type="Proteomes" id="UP001178461"/>
    </source>
</evidence>
<dbReference type="AlphaFoldDB" id="A0AA35JQX6"/>
<evidence type="ECO:0000313" key="2">
    <source>
        <dbReference type="EMBL" id="CAI5764085.1"/>
    </source>
</evidence>
<reference evidence="2" key="1">
    <citation type="submission" date="2022-12" db="EMBL/GenBank/DDBJ databases">
        <authorList>
            <person name="Alioto T."/>
            <person name="Alioto T."/>
            <person name="Gomez Garrido J."/>
        </authorList>
    </citation>
    <scope>NUCLEOTIDE SEQUENCE</scope>
</reference>
<gene>
    <name evidence="2" type="ORF">PODLI_1B030889</name>
</gene>
<evidence type="ECO:0000256" key="1">
    <source>
        <dbReference type="SAM" id="MobiDB-lite"/>
    </source>
</evidence>
<sequence length="127" mass="14641">MNRELVFWKTWRLHISGASAGKKHVPRDRGTKRSRASLQVDTQQVTERKSNGRAERRYLEEQGGLLPGYLCIPMNQVKRTQTSLQPCWNGPKMPNAHQTTRRPPDYSPAKRRSWTLAFCTAQESSMD</sequence>